<dbReference type="PANTHER" id="PTHR48083:SF2">
    <property type="entry name" value="MEDIUM-CHAIN SPECIFIC ACYL-COA DEHYDROGENASE, MITOCHONDRIAL"/>
    <property type="match status" value="1"/>
</dbReference>
<organism evidence="11 12">
    <name type="scientific">Nocardioides psychrotolerans</name>
    <dbReference type="NCBI Taxonomy" id="1005945"/>
    <lineage>
        <taxon>Bacteria</taxon>
        <taxon>Bacillati</taxon>
        <taxon>Actinomycetota</taxon>
        <taxon>Actinomycetes</taxon>
        <taxon>Propionibacteriales</taxon>
        <taxon>Nocardioidaceae</taxon>
        <taxon>Nocardioides</taxon>
    </lineage>
</organism>
<dbReference type="FunFam" id="2.40.110.10:FF:000002">
    <property type="entry name" value="Acyl-CoA dehydrogenase fadE12"/>
    <property type="match status" value="1"/>
</dbReference>
<dbReference type="STRING" id="1005945.SAMN05216561_10989"/>
<evidence type="ECO:0000259" key="9">
    <source>
        <dbReference type="Pfam" id="PF02770"/>
    </source>
</evidence>
<proteinExistence type="inferred from homology"/>
<name>A0A1I3INB4_9ACTN</name>
<evidence type="ECO:0000256" key="7">
    <source>
        <dbReference type="RuleBase" id="RU362125"/>
    </source>
</evidence>
<sequence>MNDYQGWQLSDELKDLKKLTRNIVQREVRPVEEGIEFDAYTLPTEALDTIRAKARQAGLWCVASPSAYGGSEMSLLAQVVVAEEASQCRMGAYVPGGGVFGWDPPNVIYKGTEEQIQKYAVPTIAKGGKTFVAISEPSGGSDPARSITTSAVRDGDDFVLNGTKTWISAANVSDWGVVFARTSPGRDGVSAFIVEADTPGLTMTPIPVIRSWYPCELSFEDVRVPAENLIGEEGKGFTLAQHWLVHGRVPYAAATLGIASAALALAIDYAKNREAFGSTLADKQAIQWMIADSEIEIRAARGLVYTAAWKADLGQDFKFEASAAKVYATETAGRVVDRCIQILGGMGVAKELPLERWYRELRIKRIGEGPSEVHRMVVARQLLSGAPGALS</sequence>
<dbReference type="Pfam" id="PF02771">
    <property type="entry name" value="Acyl-CoA_dh_N"/>
    <property type="match status" value="1"/>
</dbReference>
<dbReference type="PROSITE" id="PS00073">
    <property type="entry name" value="ACYL_COA_DH_2"/>
    <property type="match status" value="1"/>
</dbReference>
<feature type="domain" description="Acyl-CoA dehydrogenase/oxidase C-terminal" evidence="8">
    <location>
        <begin position="234"/>
        <end position="383"/>
    </location>
</feature>
<dbReference type="Pfam" id="PF00441">
    <property type="entry name" value="Acyl-CoA_dh_1"/>
    <property type="match status" value="1"/>
</dbReference>
<keyword evidence="6 7" id="KW-0560">Oxidoreductase</keyword>
<evidence type="ECO:0000256" key="4">
    <source>
        <dbReference type="ARBA" id="ARBA00022630"/>
    </source>
</evidence>
<dbReference type="GO" id="GO:0033539">
    <property type="term" value="P:fatty acid beta-oxidation using acyl-CoA dehydrogenase"/>
    <property type="evidence" value="ECO:0007669"/>
    <property type="project" value="TreeGrafter"/>
</dbReference>
<evidence type="ECO:0000259" key="8">
    <source>
        <dbReference type="Pfam" id="PF00441"/>
    </source>
</evidence>
<dbReference type="EMBL" id="FOQG01000009">
    <property type="protein sequence ID" value="SFI49461.1"/>
    <property type="molecule type" value="Genomic_DNA"/>
</dbReference>
<dbReference type="RefSeq" id="WP_091113768.1">
    <property type="nucleotide sequence ID" value="NZ_BKAF01000011.1"/>
</dbReference>
<evidence type="ECO:0000256" key="1">
    <source>
        <dbReference type="ARBA" id="ARBA00001974"/>
    </source>
</evidence>
<dbReference type="GO" id="GO:0050660">
    <property type="term" value="F:flavin adenine dinucleotide binding"/>
    <property type="evidence" value="ECO:0007669"/>
    <property type="project" value="InterPro"/>
</dbReference>
<accession>A0A1I3INB4</accession>
<dbReference type="InterPro" id="IPR006089">
    <property type="entry name" value="Acyl-CoA_DH_CS"/>
</dbReference>
<dbReference type="GO" id="GO:0003995">
    <property type="term" value="F:acyl-CoA dehydrogenase activity"/>
    <property type="evidence" value="ECO:0007669"/>
    <property type="project" value="InterPro"/>
</dbReference>
<feature type="domain" description="Acyl-CoA dehydrogenase/oxidase N-terminal" evidence="10">
    <location>
        <begin position="10"/>
        <end position="123"/>
    </location>
</feature>
<dbReference type="InterPro" id="IPR009100">
    <property type="entry name" value="AcylCoA_DH/oxidase_NM_dom_sf"/>
</dbReference>
<dbReference type="InterPro" id="IPR046373">
    <property type="entry name" value="Acyl-CoA_Oxase/DH_mid-dom_sf"/>
</dbReference>
<dbReference type="PANTHER" id="PTHR48083">
    <property type="entry name" value="MEDIUM-CHAIN SPECIFIC ACYL-COA DEHYDROGENASE, MITOCHONDRIAL-RELATED"/>
    <property type="match status" value="1"/>
</dbReference>
<dbReference type="Gene3D" id="2.40.110.10">
    <property type="entry name" value="Butyryl-CoA Dehydrogenase, subunit A, domain 2"/>
    <property type="match status" value="1"/>
</dbReference>
<comment type="cofactor">
    <cofactor evidence="1 7">
        <name>FAD</name>
        <dbReference type="ChEBI" id="CHEBI:57692"/>
    </cofactor>
</comment>
<evidence type="ECO:0000256" key="3">
    <source>
        <dbReference type="ARBA" id="ARBA00019125"/>
    </source>
</evidence>
<dbReference type="Gene3D" id="1.20.140.10">
    <property type="entry name" value="Butyryl-CoA Dehydrogenase, subunit A, domain 3"/>
    <property type="match status" value="1"/>
</dbReference>
<evidence type="ECO:0000256" key="2">
    <source>
        <dbReference type="ARBA" id="ARBA00009347"/>
    </source>
</evidence>
<dbReference type="InterPro" id="IPR013786">
    <property type="entry name" value="AcylCoA_DH/ox_N"/>
</dbReference>
<keyword evidence="12" id="KW-1185">Reference proteome</keyword>
<evidence type="ECO:0000313" key="11">
    <source>
        <dbReference type="EMBL" id="SFI49461.1"/>
    </source>
</evidence>
<reference evidence="11 12" key="1">
    <citation type="submission" date="2016-10" db="EMBL/GenBank/DDBJ databases">
        <authorList>
            <person name="de Groot N.N."/>
        </authorList>
    </citation>
    <scope>NUCLEOTIDE SEQUENCE [LARGE SCALE GENOMIC DNA]</scope>
    <source>
        <strain evidence="11 12">CGMCC 1.11156</strain>
    </source>
</reference>
<dbReference type="FunFam" id="1.20.140.10:FF:000001">
    <property type="entry name" value="Acyl-CoA dehydrogenase"/>
    <property type="match status" value="1"/>
</dbReference>
<gene>
    <name evidence="11" type="ORF">SAMN05216561_10989</name>
</gene>
<dbReference type="InterPro" id="IPR037069">
    <property type="entry name" value="AcylCoA_DH/ox_N_sf"/>
</dbReference>
<comment type="similarity">
    <text evidence="2 7">Belongs to the acyl-CoA dehydrogenase family.</text>
</comment>
<dbReference type="GO" id="GO:0005737">
    <property type="term" value="C:cytoplasm"/>
    <property type="evidence" value="ECO:0007669"/>
    <property type="project" value="TreeGrafter"/>
</dbReference>
<dbReference type="InterPro" id="IPR006091">
    <property type="entry name" value="Acyl-CoA_Oxase/DH_mid-dom"/>
</dbReference>
<dbReference type="InterPro" id="IPR050741">
    <property type="entry name" value="Acyl-CoA_dehydrogenase"/>
</dbReference>
<dbReference type="SUPFAM" id="SSF56645">
    <property type="entry name" value="Acyl-CoA dehydrogenase NM domain-like"/>
    <property type="match status" value="1"/>
</dbReference>
<dbReference type="AlphaFoldDB" id="A0A1I3INB4"/>
<keyword evidence="5 7" id="KW-0274">FAD</keyword>
<feature type="domain" description="Acyl-CoA oxidase/dehydrogenase middle" evidence="9">
    <location>
        <begin position="133"/>
        <end position="222"/>
    </location>
</feature>
<dbReference type="Proteomes" id="UP000198649">
    <property type="component" value="Unassembled WGS sequence"/>
</dbReference>
<dbReference type="OrthoDB" id="142556at2"/>
<evidence type="ECO:0000259" key="10">
    <source>
        <dbReference type="Pfam" id="PF02771"/>
    </source>
</evidence>
<dbReference type="InterPro" id="IPR036250">
    <property type="entry name" value="AcylCo_DH-like_C"/>
</dbReference>
<evidence type="ECO:0000313" key="12">
    <source>
        <dbReference type="Proteomes" id="UP000198649"/>
    </source>
</evidence>
<protein>
    <recommendedName>
        <fullName evidence="3">Medium-chain specific acyl-CoA dehydrogenase, mitochondrial</fullName>
    </recommendedName>
</protein>
<keyword evidence="4 7" id="KW-0285">Flavoprotein</keyword>
<evidence type="ECO:0000256" key="6">
    <source>
        <dbReference type="ARBA" id="ARBA00023002"/>
    </source>
</evidence>
<evidence type="ECO:0000256" key="5">
    <source>
        <dbReference type="ARBA" id="ARBA00022827"/>
    </source>
</evidence>
<dbReference type="Gene3D" id="1.10.540.10">
    <property type="entry name" value="Acyl-CoA dehydrogenase/oxidase, N-terminal domain"/>
    <property type="match status" value="1"/>
</dbReference>
<dbReference type="InterPro" id="IPR009075">
    <property type="entry name" value="AcylCo_DH/oxidase_C"/>
</dbReference>
<dbReference type="SUPFAM" id="SSF47203">
    <property type="entry name" value="Acyl-CoA dehydrogenase C-terminal domain-like"/>
    <property type="match status" value="1"/>
</dbReference>
<dbReference type="Pfam" id="PF02770">
    <property type="entry name" value="Acyl-CoA_dh_M"/>
    <property type="match status" value="1"/>
</dbReference>